<dbReference type="FunFam" id="3.40.50.20:FF:000010">
    <property type="entry name" value="Propionyl-CoA carboxylase subunit alpha"/>
    <property type="match status" value="1"/>
</dbReference>
<dbReference type="GO" id="GO:0005524">
    <property type="term" value="F:ATP binding"/>
    <property type="evidence" value="ECO:0007669"/>
    <property type="project" value="UniProtKB-UniRule"/>
</dbReference>
<sequence length="1829" mass="196084">MPPIATSSSTPLTIADWVEVQRQGDGLARLLSVIEREENAASVTWISLASPDQIQAQWDSLQGFAPDSFPLFGVPFAVKDNIDAAGFLTTAGCPSFCSTPATEDSPVVARLKAAGAILIGKTNLDQFATGLVGTRSPYGAVPNSFDPSRVSGGSSSGSAVVVARGVVAFSLGTDTAGSGRVPAGLNNIVGLKPTRGALSARRVLPACRTLDCVSIFSLTAEDASLVLSVVEGFDSQDAYSRSRPDDVLEVPLTEPTVAICADPPWFGKVEQKEAYEIALNKARSLGWKLVPVDFTKLFALAQLLYEGPWVAERYQAIRDFIETANPEDMDPVVRGIILKAREFSAADAFEAEYQRQDLTRGIELAFAAYDFLLVPTAPAFPTMDDLAREPVKENSQLGTYTNFVNFLDWTALSVPAGFRSDGLPFGVTLIARRWQDYCLLQLGARWLSGEPRLLGATKSLRLEPCLTPISTNRNSAKEKVPIVVVGAHLTGLPLNKDLVERGASLNYSSKTSDNYRLYALNPQGGVRRPGLKRVCSAEETGAKIEVEVWDLPAANVGSFMSTIPHPLGIGSVELEDGTWTLGFICEPKGLQDAKDITEFGGWKSYLASFASKADASDMSPIIMPSRVAAKQITKVLIANRGEIAVRIIRTLRKLGLHSVAIYSDADSTALHVRQADTALSLGPGSVAETYLDSAKILRLAASVSADAVIPGYGFLAENADFATAVEAAGMTWIGPTPDQMRRLGLKHVARTIAAGAGVPVVPGSGGDGDSELLAGLGEALAAAERVGYPVMLKSTAGGGGIGLERCDGPEALARVFDKVQRLAAANFGDGGVFVERFVSRARHVEVQIVGDGAGRVWAAGERDCSLQRRHQKVLEESPAPGLPEAVREGMRKAAMDLAAAVQYRNVGTVEFIYDVEAQAFYFLEVNTRLQVEHTVTESVTGLDLVEVMVRVAEGRVDKIASLAAASNGVVPTAGASVEVRIYAESPLQEFRPQSGRILDVTFPSNVRVDTWVEKGTVVTPLYDPLLAKVIAMGEDRPTALQQLLSALSELRIVGIETNVKYLRGVVASEVVQSADFSTNMLDSLDIPISAVEILDAGLATTVQDYPGRTGLWHVGVPPSGPMDDYSFRLANRAVGNAPDAPALESTLQGPTLRFQTESLAVVTGAHGDVHLDEQLQQSGKPFVARSGQVLRVGKARSGYRFNIAVRGGFDVPSVLGSRSTFELGGFGGHNGRKLHNGDILGIGSMIHPTQEPVAAVPAAPITTTPTPLWHIGVIPGPHGAPDLFTPEGLERLFSDEWTVHYNSNRLGVRLTGPNPSWARETGGEAGLHPSNIHDAPYSVGSVSFTGDEAVVLTRDGPSLGGFVVFCVVASAEMWKLGQVKPGDRLKFQPIPISSAVEAIAQMTQAINSAEPFELVKSDSDVPRGEIISDRRTDIGRGITVRQAGDCAMLLEFGNESVFDLNQSLAIFSFIEAHKKSPIPGVAELTPGVRTLHVIYDKGILPSSMLCALSVHRFEICRRVPSRRFWLPIAFNDSACDKAVSRYATTIRSDAPYLPNNTDFLQQLNGLEEGGVQKILSEAEFLVLGLGDVFLGSPCAVPLDPRHRLFGTKYNPSRSFTPRGAVGIGGQYMCIYGSESPGGYQLVGRTLPIWDDMKLLSEPGQDKPWLFRSFDRISFYPVTEAELEANRSNPAAMIQVDTDAVLDMDEYEAWIAGIQEEVTETAAQRANAISSAPFFNRLLSPPPQQKFVARSTADRQLLGGEQVHAGIAGRCFKCSVSEGDRVEEGEPLLWLESNKMEILISSPCSGVVVSLDVQDGDLVMPTDVLAVIAA</sequence>
<gene>
    <name evidence="11" type="ORF">E0L32_011623</name>
</gene>
<dbReference type="SMART" id="SM00878">
    <property type="entry name" value="Biotin_carb_C"/>
    <property type="match status" value="1"/>
</dbReference>
<comment type="cofactor">
    <cofactor evidence="1">
        <name>biotin</name>
        <dbReference type="ChEBI" id="CHEBI:57586"/>
    </cofactor>
</comment>
<dbReference type="PROSITE" id="PS00866">
    <property type="entry name" value="CPSASE_1"/>
    <property type="match status" value="1"/>
</dbReference>
<dbReference type="PROSITE" id="PS50979">
    <property type="entry name" value="BC"/>
    <property type="match status" value="1"/>
</dbReference>
<dbReference type="InterPro" id="IPR029000">
    <property type="entry name" value="Cyclophilin-like_dom_sf"/>
</dbReference>
<dbReference type="SUPFAM" id="SSF51246">
    <property type="entry name" value="Rudiment single hybrid motif"/>
    <property type="match status" value="1"/>
</dbReference>
<comment type="caution">
    <text evidence="11">The sequence shown here is derived from an EMBL/GenBank/DDBJ whole genome shotgun (WGS) entry which is preliminary data.</text>
</comment>
<evidence type="ECO:0000259" key="10">
    <source>
        <dbReference type="PROSITE" id="PS50979"/>
    </source>
</evidence>
<dbReference type="InterPro" id="IPR050856">
    <property type="entry name" value="Biotin_carboxylase_complex"/>
</dbReference>
<evidence type="ECO:0000256" key="5">
    <source>
        <dbReference type="ARBA" id="ARBA00022840"/>
    </source>
</evidence>
<dbReference type="FunCoup" id="A0A507BP23">
    <property type="interactions" value="167"/>
</dbReference>
<dbReference type="Pfam" id="PF02682">
    <property type="entry name" value="CT_C_D"/>
    <property type="match status" value="1"/>
</dbReference>
<dbReference type="InterPro" id="IPR005482">
    <property type="entry name" value="Biotin_COase_C"/>
</dbReference>
<dbReference type="SUPFAM" id="SSF75304">
    <property type="entry name" value="Amidase signature (AS) enzymes"/>
    <property type="match status" value="1"/>
</dbReference>
<dbReference type="Gene3D" id="2.40.50.100">
    <property type="match status" value="1"/>
</dbReference>
<feature type="domain" description="Biotin carboxylation" evidence="10">
    <location>
        <begin position="631"/>
        <end position="1086"/>
    </location>
</feature>
<feature type="domain" description="ATP-grasp" evidence="9">
    <location>
        <begin position="750"/>
        <end position="953"/>
    </location>
</feature>
<dbReference type="OrthoDB" id="167809at2759"/>
<dbReference type="Proteomes" id="UP000319257">
    <property type="component" value="Unassembled WGS sequence"/>
</dbReference>
<keyword evidence="2" id="KW-0436">Ligase</keyword>
<dbReference type="Pfam" id="PF02785">
    <property type="entry name" value="Biotin_carb_C"/>
    <property type="match status" value="1"/>
</dbReference>
<keyword evidence="4" id="KW-0378">Hydrolase</keyword>
<dbReference type="InterPro" id="IPR011054">
    <property type="entry name" value="Rudment_hybrid_motif"/>
</dbReference>
<dbReference type="PROSITE" id="PS00867">
    <property type="entry name" value="CPSASE_2"/>
    <property type="match status" value="1"/>
</dbReference>
<dbReference type="InterPro" id="IPR036928">
    <property type="entry name" value="AS_sf"/>
</dbReference>
<dbReference type="NCBIfam" id="TIGR00724">
    <property type="entry name" value="urea_amlyse_rel"/>
    <property type="match status" value="1"/>
</dbReference>
<dbReference type="SUPFAM" id="SSF51230">
    <property type="entry name" value="Single hybrid motif"/>
    <property type="match status" value="1"/>
</dbReference>
<dbReference type="PANTHER" id="PTHR18866">
    <property type="entry name" value="CARBOXYLASE:PYRUVATE/ACETYL-COA/PROPIONYL-COA CARBOXYLASE"/>
    <property type="match status" value="1"/>
</dbReference>
<dbReference type="InterPro" id="IPR011761">
    <property type="entry name" value="ATP-grasp"/>
</dbReference>
<keyword evidence="12" id="KW-1185">Reference proteome</keyword>
<dbReference type="Pfam" id="PF02626">
    <property type="entry name" value="CT_A_B"/>
    <property type="match status" value="1"/>
</dbReference>
<evidence type="ECO:0000313" key="12">
    <source>
        <dbReference type="Proteomes" id="UP000319257"/>
    </source>
</evidence>
<dbReference type="SUPFAM" id="SSF160467">
    <property type="entry name" value="PH0987 N-terminal domain-like"/>
    <property type="match status" value="1"/>
</dbReference>
<dbReference type="InterPro" id="IPR011764">
    <property type="entry name" value="Biotin_carboxylation_dom"/>
</dbReference>
<dbReference type="InParanoid" id="A0A507BP23"/>
<dbReference type="Pfam" id="PF21986">
    <property type="entry name" value="AH_C"/>
    <property type="match status" value="1"/>
</dbReference>
<dbReference type="InterPro" id="IPR005479">
    <property type="entry name" value="CPAse_ATP-bd"/>
</dbReference>
<dbReference type="InterPro" id="IPR016185">
    <property type="entry name" value="PreATP-grasp_dom_sf"/>
</dbReference>
<dbReference type="Gene3D" id="3.90.1300.10">
    <property type="entry name" value="Amidase signature (AS) domain"/>
    <property type="match status" value="1"/>
</dbReference>
<dbReference type="InterPro" id="IPR014085">
    <property type="entry name" value="Allophanate_hydrolase"/>
</dbReference>
<evidence type="ECO:0000256" key="1">
    <source>
        <dbReference type="ARBA" id="ARBA00001953"/>
    </source>
</evidence>
<dbReference type="Pfam" id="PF00289">
    <property type="entry name" value="Biotin_carb_N"/>
    <property type="match status" value="1"/>
</dbReference>
<dbReference type="Pfam" id="PF02786">
    <property type="entry name" value="CPSase_L_D2"/>
    <property type="match status" value="1"/>
</dbReference>
<evidence type="ECO:0008006" key="13">
    <source>
        <dbReference type="Google" id="ProtNLM"/>
    </source>
</evidence>
<dbReference type="SUPFAM" id="SSF56059">
    <property type="entry name" value="Glutathione synthetase ATP-binding domain-like"/>
    <property type="match status" value="1"/>
</dbReference>
<feature type="domain" description="Lipoyl-binding" evidence="8">
    <location>
        <begin position="1745"/>
        <end position="1828"/>
    </location>
</feature>
<dbReference type="NCBIfam" id="TIGR02712">
    <property type="entry name" value="urea_carbox"/>
    <property type="match status" value="1"/>
</dbReference>
<dbReference type="SMART" id="SM00797">
    <property type="entry name" value="AHS2"/>
    <property type="match status" value="1"/>
</dbReference>
<keyword evidence="5 7" id="KW-0067">ATP-binding</keyword>
<dbReference type="InterPro" id="IPR011053">
    <property type="entry name" value="Single_hybrid_motif"/>
</dbReference>
<dbReference type="InterPro" id="IPR003778">
    <property type="entry name" value="CT_A_B"/>
</dbReference>
<keyword evidence="6" id="KW-0092">Biotin</keyword>
<dbReference type="GeneID" id="41979070"/>
<evidence type="ECO:0000259" key="8">
    <source>
        <dbReference type="PROSITE" id="PS50968"/>
    </source>
</evidence>
<name>A0A507BP23_9PEZI</name>
<dbReference type="InterPro" id="IPR005481">
    <property type="entry name" value="BC-like_N"/>
</dbReference>
<dbReference type="PROSITE" id="PS50975">
    <property type="entry name" value="ATP_GRASP"/>
    <property type="match status" value="1"/>
</dbReference>
<dbReference type="InterPro" id="IPR023631">
    <property type="entry name" value="Amidase_dom"/>
</dbReference>
<dbReference type="PROSITE" id="PS50968">
    <property type="entry name" value="BIOTINYL_LIPOYL"/>
    <property type="match status" value="1"/>
</dbReference>
<dbReference type="InterPro" id="IPR003833">
    <property type="entry name" value="CT_C_D"/>
</dbReference>
<dbReference type="GO" id="GO:0016787">
    <property type="term" value="F:hydrolase activity"/>
    <property type="evidence" value="ECO:0007669"/>
    <property type="project" value="UniProtKB-KW"/>
</dbReference>
<evidence type="ECO:0000256" key="6">
    <source>
        <dbReference type="ARBA" id="ARBA00023267"/>
    </source>
</evidence>
<dbReference type="Gene3D" id="2.40.100.10">
    <property type="entry name" value="Cyclophilin-like"/>
    <property type="match status" value="2"/>
</dbReference>
<dbReference type="RefSeq" id="XP_031000221.1">
    <property type="nucleotide sequence ID" value="XM_031134373.1"/>
</dbReference>
<dbReference type="Pfam" id="PF01425">
    <property type="entry name" value="Amidase"/>
    <property type="match status" value="1"/>
</dbReference>
<dbReference type="NCBIfam" id="TIGR02713">
    <property type="entry name" value="allophanate_hyd"/>
    <property type="match status" value="1"/>
</dbReference>
<dbReference type="SUPFAM" id="SSF52440">
    <property type="entry name" value="PreATP-grasp domain"/>
    <property type="match status" value="1"/>
</dbReference>
<evidence type="ECO:0000256" key="4">
    <source>
        <dbReference type="ARBA" id="ARBA00022801"/>
    </source>
</evidence>
<organism evidence="11 12">
    <name type="scientific">Thyridium curvatum</name>
    <dbReference type="NCBI Taxonomy" id="1093900"/>
    <lineage>
        <taxon>Eukaryota</taxon>
        <taxon>Fungi</taxon>
        <taxon>Dikarya</taxon>
        <taxon>Ascomycota</taxon>
        <taxon>Pezizomycotina</taxon>
        <taxon>Sordariomycetes</taxon>
        <taxon>Sordariomycetidae</taxon>
        <taxon>Thyridiales</taxon>
        <taxon>Thyridiaceae</taxon>
        <taxon>Thyridium</taxon>
    </lineage>
</organism>
<dbReference type="CDD" id="cd06850">
    <property type="entry name" value="biotinyl_domain"/>
    <property type="match status" value="1"/>
</dbReference>
<dbReference type="Gene3D" id="3.10.490.10">
    <property type="entry name" value="Gamma-glutamyl cyclotransferase-like"/>
    <property type="match status" value="1"/>
</dbReference>
<evidence type="ECO:0000256" key="2">
    <source>
        <dbReference type="ARBA" id="ARBA00022598"/>
    </source>
</evidence>
<keyword evidence="3 7" id="KW-0547">Nucleotide-binding</keyword>
<dbReference type="InterPro" id="IPR014084">
    <property type="entry name" value="Urea_COase"/>
</dbReference>
<reference evidence="11 12" key="1">
    <citation type="submission" date="2019-06" db="EMBL/GenBank/DDBJ databases">
        <title>Draft genome sequence of the filamentous fungus Phialemoniopsis curvata isolated from diesel fuel.</title>
        <authorList>
            <person name="Varaljay V.A."/>
            <person name="Lyon W.J."/>
            <person name="Crouch A.L."/>
            <person name="Drake C.E."/>
            <person name="Hollomon J.M."/>
            <person name="Nadeau L.J."/>
            <person name="Nunn H.S."/>
            <person name="Stevenson B.S."/>
            <person name="Bojanowski C.L."/>
            <person name="Crookes-Goodson W.J."/>
        </authorList>
    </citation>
    <scope>NUCLEOTIDE SEQUENCE [LARGE SCALE GENOMIC DNA]</scope>
    <source>
        <strain evidence="11 12">D216</strain>
    </source>
</reference>
<dbReference type="SMART" id="SM00796">
    <property type="entry name" value="AHS1"/>
    <property type="match status" value="1"/>
</dbReference>
<proteinExistence type="predicted"/>
<accession>A0A507BP23</accession>
<evidence type="ECO:0000259" key="9">
    <source>
        <dbReference type="PROSITE" id="PS50975"/>
    </source>
</evidence>
<dbReference type="GO" id="GO:0004847">
    <property type="term" value="F:urea carboxylase activity"/>
    <property type="evidence" value="ECO:0007669"/>
    <property type="project" value="TreeGrafter"/>
</dbReference>
<dbReference type="Pfam" id="PF00364">
    <property type="entry name" value="Biotin_lipoyl"/>
    <property type="match status" value="1"/>
</dbReference>
<dbReference type="STRING" id="1093900.A0A507BP23"/>
<evidence type="ECO:0000256" key="7">
    <source>
        <dbReference type="PROSITE-ProRule" id="PRU00409"/>
    </source>
</evidence>
<evidence type="ECO:0000256" key="3">
    <source>
        <dbReference type="ARBA" id="ARBA00022741"/>
    </source>
</evidence>
<protein>
    <recommendedName>
        <fullName evidence="13">Urea amidolyase</fullName>
    </recommendedName>
</protein>
<evidence type="ECO:0000313" key="11">
    <source>
        <dbReference type="EMBL" id="TPX18510.1"/>
    </source>
</evidence>
<dbReference type="InterPro" id="IPR000089">
    <property type="entry name" value="Biotin_lipoyl"/>
</dbReference>
<dbReference type="PANTHER" id="PTHR18866:SF128">
    <property type="entry name" value="UREA AMIDOLYASE"/>
    <property type="match status" value="1"/>
</dbReference>
<dbReference type="Gene3D" id="3.30.470.20">
    <property type="entry name" value="ATP-grasp fold, B domain"/>
    <property type="match status" value="1"/>
</dbReference>
<dbReference type="InterPro" id="IPR053844">
    <property type="entry name" value="AH_C"/>
</dbReference>
<dbReference type="Gene3D" id="3.30.1360.40">
    <property type="match status" value="1"/>
</dbReference>
<dbReference type="SUPFAM" id="SSF50891">
    <property type="entry name" value="Cyclophilin-like"/>
    <property type="match status" value="2"/>
</dbReference>
<dbReference type="Gene3D" id="1.20.58.1700">
    <property type="match status" value="1"/>
</dbReference>
<dbReference type="EMBL" id="SKBQ01000111">
    <property type="protein sequence ID" value="TPX18510.1"/>
    <property type="molecule type" value="Genomic_DNA"/>
</dbReference>
<dbReference type="NCBIfam" id="NF006043">
    <property type="entry name" value="PRK08186.1"/>
    <property type="match status" value="1"/>
</dbReference>
<dbReference type="GO" id="GO:0046872">
    <property type="term" value="F:metal ion binding"/>
    <property type="evidence" value="ECO:0007669"/>
    <property type="project" value="InterPro"/>
</dbReference>